<dbReference type="GO" id="GO:0005829">
    <property type="term" value="C:cytosol"/>
    <property type="evidence" value="ECO:0007669"/>
    <property type="project" value="UniProtKB-ARBA"/>
</dbReference>
<dbReference type="Pfam" id="PF08207">
    <property type="entry name" value="EFP_N"/>
    <property type="match status" value="1"/>
</dbReference>
<dbReference type="InterPro" id="IPR015365">
    <property type="entry name" value="Elong-fact-P_C"/>
</dbReference>
<dbReference type="OrthoDB" id="9801844at2"/>
<dbReference type="AlphaFoldDB" id="A0A5K7Z2G7"/>
<dbReference type="PANTHER" id="PTHR30053:SF14">
    <property type="entry name" value="TRANSLATION ELONGATION FACTOR KOW-LIKE DOMAIN-CONTAINING PROTEIN"/>
    <property type="match status" value="1"/>
</dbReference>
<feature type="domain" description="Elongation factor P C-terminal" evidence="3">
    <location>
        <begin position="132"/>
        <end position="187"/>
    </location>
</feature>
<evidence type="ECO:0000259" key="3">
    <source>
        <dbReference type="SMART" id="SM00841"/>
    </source>
</evidence>
<dbReference type="FunFam" id="2.40.50.140:FF:000009">
    <property type="entry name" value="Elongation factor P"/>
    <property type="match status" value="1"/>
</dbReference>
<evidence type="ECO:0000256" key="1">
    <source>
        <dbReference type="ARBA" id="ARBA00009479"/>
    </source>
</evidence>
<keyword evidence="5" id="KW-0648">Protein biosynthesis</keyword>
<feature type="domain" description="Translation elongation factor P/YeiP central" evidence="4">
    <location>
        <begin position="69"/>
        <end position="124"/>
    </location>
</feature>
<dbReference type="RefSeq" id="WP_155304766.1">
    <property type="nucleotide sequence ID" value="NZ_AP021875.1"/>
</dbReference>
<dbReference type="Gene3D" id="2.40.50.140">
    <property type="entry name" value="Nucleic acid-binding proteins"/>
    <property type="match status" value="2"/>
</dbReference>
<dbReference type="InterPro" id="IPR014722">
    <property type="entry name" value="Rib_uL2_dom2"/>
</dbReference>
<dbReference type="FunFam" id="2.40.50.140:FF:000004">
    <property type="entry name" value="Elongation factor P"/>
    <property type="match status" value="1"/>
</dbReference>
<dbReference type="InterPro" id="IPR020599">
    <property type="entry name" value="Transl_elong_fac_P/YeiP"/>
</dbReference>
<sequence length="190" mass="21363">MPKASNLQKGHIINIDNHPYQVKQIDVHTPSARGANTLYKVRYASLISGQKLDQTYKGNDNLEEMTVDKRRVSFLYRDQNLYTFMDSENYEQYTLSEEALEGQIQWLVDGLEGITALLRDGHPLCIELPQTIDLEIVDTAPAIKGATATNRNKPAELSNGVSVLVPEYMTAGEIIRVNTETGQYMSRVKS</sequence>
<dbReference type="Proteomes" id="UP000427769">
    <property type="component" value="Chromosome"/>
</dbReference>
<keyword evidence="6" id="KW-1185">Reference proteome</keyword>
<evidence type="ECO:0000313" key="6">
    <source>
        <dbReference type="Proteomes" id="UP000427769"/>
    </source>
</evidence>
<dbReference type="SUPFAM" id="SSF50104">
    <property type="entry name" value="Translation proteins SH3-like domain"/>
    <property type="match status" value="1"/>
</dbReference>
<dbReference type="SMART" id="SM01185">
    <property type="entry name" value="EFP"/>
    <property type="match status" value="1"/>
</dbReference>
<comment type="similarity">
    <text evidence="1 2">Belongs to the elongation factor P family.</text>
</comment>
<dbReference type="CDD" id="cd04470">
    <property type="entry name" value="S1_EF-P_repeat_1"/>
    <property type="match status" value="1"/>
</dbReference>
<dbReference type="SMART" id="SM00841">
    <property type="entry name" value="Elong-fact-P_C"/>
    <property type="match status" value="1"/>
</dbReference>
<dbReference type="InterPro" id="IPR011897">
    <property type="entry name" value="Transl_elong_p-like_YeiP"/>
</dbReference>
<dbReference type="PANTHER" id="PTHR30053">
    <property type="entry name" value="ELONGATION FACTOR P"/>
    <property type="match status" value="1"/>
</dbReference>
<dbReference type="PIRSF" id="PIRSF005901">
    <property type="entry name" value="EF-P"/>
    <property type="match status" value="1"/>
</dbReference>
<evidence type="ECO:0000313" key="5">
    <source>
        <dbReference type="EMBL" id="BBO75886.1"/>
    </source>
</evidence>
<gene>
    <name evidence="5" type="ORF">DSCW_33030</name>
</gene>
<dbReference type="KEGG" id="dwd:DSCW_33030"/>
<protein>
    <recommendedName>
        <fullName evidence="2">Elongation factor P-like protein</fullName>
    </recommendedName>
</protein>
<proteinExistence type="inferred from homology"/>
<reference evidence="5 6" key="1">
    <citation type="submission" date="2019-11" db="EMBL/GenBank/DDBJ databases">
        <title>Comparative genomics of hydrocarbon-degrading Desulfosarcina strains.</title>
        <authorList>
            <person name="Watanabe M."/>
            <person name="Kojima H."/>
            <person name="Fukui M."/>
        </authorList>
    </citation>
    <scope>NUCLEOTIDE SEQUENCE [LARGE SCALE GENOMIC DNA]</scope>
    <source>
        <strain evidence="5 6">PP31</strain>
    </source>
</reference>
<dbReference type="InterPro" id="IPR008991">
    <property type="entry name" value="Translation_prot_SH3-like_sf"/>
</dbReference>
<keyword evidence="5" id="KW-0251">Elongation factor</keyword>
<name>A0A5K7Z2G7_9BACT</name>
<evidence type="ECO:0000256" key="2">
    <source>
        <dbReference type="HAMAP-Rule" id="MF_00646"/>
    </source>
</evidence>
<dbReference type="InterPro" id="IPR001059">
    <property type="entry name" value="Transl_elong_P/YeiP_cen"/>
</dbReference>
<dbReference type="EMBL" id="AP021875">
    <property type="protein sequence ID" value="BBO75886.1"/>
    <property type="molecule type" value="Genomic_DNA"/>
</dbReference>
<dbReference type="GO" id="GO:0003746">
    <property type="term" value="F:translation elongation factor activity"/>
    <property type="evidence" value="ECO:0007669"/>
    <property type="project" value="UniProtKB-UniRule"/>
</dbReference>
<dbReference type="SUPFAM" id="SSF50249">
    <property type="entry name" value="Nucleic acid-binding proteins"/>
    <property type="match status" value="2"/>
</dbReference>
<dbReference type="Gene3D" id="2.30.30.30">
    <property type="match status" value="1"/>
</dbReference>
<dbReference type="InterPro" id="IPR012340">
    <property type="entry name" value="NA-bd_OB-fold"/>
</dbReference>
<dbReference type="Pfam" id="PF09285">
    <property type="entry name" value="Elong-fact-P_C"/>
    <property type="match status" value="1"/>
</dbReference>
<dbReference type="GO" id="GO:0043043">
    <property type="term" value="P:peptide biosynthetic process"/>
    <property type="evidence" value="ECO:0007669"/>
    <property type="project" value="InterPro"/>
</dbReference>
<dbReference type="InterPro" id="IPR013185">
    <property type="entry name" value="Transl_elong_KOW-like"/>
</dbReference>
<organism evidence="5 6">
    <name type="scientific">Desulfosarcina widdelii</name>
    <dbReference type="NCBI Taxonomy" id="947919"/>
    <lineage>
        <taxon>Bacteria</taxon>
        <taxon>Pseudomonadati</taxon>
        <taxon>Thermodesulfobacteriota</taxon>
        <taxon>Desulfobacteria</taxon>
        <taxon>Desulfobacterales</taxon>
        <taxon>Desulfosarcinaceae</taxon>
        <taxon>Desulfosarcina</taxon>
    </lineage>
</organism>
<dbReference type="Pfam" id="PF01132">
    <property type="entry name" value="EFP"/>
    <property type="match status" value="1"/>
</dbReference>
<evidence type="ECO:0000259" key="4">
    <source>
        <dbReference type="SMART" id="SM01185"/>
    </source>
</evidence>
<dbReference type="NCBIfam" id="NF003392">
    <property type="entry name" value="PRK04542.1"/>
    <property type="match status" value="1"/>
</dbReference>
<dbReference type="NCBIfam" id="NF001810">
    <property type="entry name" value="PRK00529.1"/>
    <property type="match status" value="1"/>
</dbReference>
<dbReference type="HAMAP" id="MF_00646">
    <property type="entry name" value="EFP"/>
    <property type="match status" value="1"/>
</dbReference>
<accession>A0A5K7Z2G7</accession>